<evidence type="ECO:0000256" key="2">
    <source>
        <dbReference type="ARBA" id="ARBA00022801"/>
    </source>
</evidence>
<dbReference type="Pfam" id="PF07859">
    <property type="entry name" value="Abhydrolase_3"/>
    <property type="match status" value="1"/>
</dbReference>
<dbReference type="RefSeq" id="WP_249297590.1">
    <property type="nucleotide sequence ID" value="NZ_JACRSX010000004.1"/>
</dbReference>
<comment type="similarity">
    <text evidence="1">Belongs to the 'GDXG' lipolytic enzyme family.</text>
</comment>
<gene>
    <name evidence="5" type="ORF">H8704_05250</name>
</gene>
<feature type="domain" description="Alpha/beta hydrolase fold-3" evidence="4">
    <location>
        <begin position="71"/>
        <end position="273"/>
    </location>
</feature>
<keyword evidence="6" id="KW-1185">Reference proteome</keyword>
<organism evidence="5 6">
    <name type="scientific">Jutongia huaianensis</name>
    <dbReference type="NCBI Taxonomy" id="2763668"/>
    <lineage>
        <taxon>Bacteria</taxon>
        <taxon>Bacillati</taxon>
        <taxon>Bacillota</taxon>
        <taxon>Clostridia</taxon>
        <taxon>Lachnospirales</taxon>
        <taxon>Lachnospiraceae</taxon>
        <taxon>Jutongia</taxon>
    </lineage>
</organism>
<keyword evidence="2 5" id="KW-0378">Hydrolase</keyword>
<sequence length="296" mass="33730">MSVKGRIVTDMIRFFTAQKMLGPKIQDGTLRKNLVEAPWHCPEEYINLPIHMRQFEMELLTPKEEDCGEVILQLHGGGYIAKIRNAYRDFAVRYSRIKGYRVLSVDYRVAPEHPYPAAFQDALEAYRWLLYSGFTGDRIILAGDSAGGGLVLALAMYLRDQGMPLPQKLIMMSPWTDLTASGPSYQENYEKDPLFGNTRESMIYNGEYVGKENPKLPYISPLFGDFTGLPPMLFQVGSLEMLLSDSVVAAEKAKKAGCDVTLTVYPEMFHVFQLSMDKLAESREAWEEIRRFLRKE</sequence>
<evidence type="ECO:0000256" key="3">
    <source>
        <dbReference type="PROSITE-ProRule" id="PRU10038"/>
    </source>
</evidence>
<proteinExistence type="inferred from homology"/>
<dbReference type="InterPro" id="IPR033140">
    <property type="entry name" value="Lipase_GDXG_put_SER_AS"/>
</dbReference>
<feature type="active site" evidence="3">
    <location>
        <position position="145"/>
    </location>
</feature>
<evidence type="ECO:0000256" key="1">
    <source>
        <dbReference type="ARBA" id="ARBA00010515"/>
    </source>
</evidence>
<comment type="caution">
    <text evidence="5">The sequence shown here is derived from an EMBL/GenBank/DDBJ whole genome shotgun (WGS) entry which is preliminary data.</text>
</comment>
<protein>
    <submittedName>
        <fullName evidence="5">Alpha/beta hydrolase</fullName>
    </submittedName>
</protein>
<dbReference type="InterPro" id="IPR050300">
    <property type="entry name" value="GDXG_lipolytic_enzyme"/>
</dbReference>
<dbReference type="PROSITE" id="PS01174">
    <property type="entry name" value="LIPASE_GDXG_SER"/>
    <property type="match status" value="1"/>
</dbReference>
<dbReference type="EMBL" id="JACRSX010000004">
    <property type="protein sequence ID" value="MBC8562043.1"/>
    <property type="molecule type" value="Genomic_DNA"/>
</dbReference>
<accession>A0ABR7N219</accession>
<evidence type="ECO:0000313" key="5">
    <source>
        <dbReference type="EMBL" id="MBC8562043.1"/>
    </source>
</evidence>
<evidence type="ECO:0000313" key="6">
    <source>
        <dbReference type="Proteomes" id="UP000606193"/>
    </source>
</evidence>
<dbReference type="SUPFAM" id="SSF53474">
    <property type="entry name" value="alpha/beta-Hydrolases"/>
    <property type="match status" value="1"/>
</dbReference>
<dbReference type="Gene3D" id="3.40.50.1820">
    <property type="entry name" value="alpha/beta hydrolase"/>
    <property type="match status" value="1"/>
</dbReference>
<evidence type="ECO:0000259" key="4">
    <source>
        <dbReference type="Pfam" id="PF07859"/>
    </source>
</evidence>
<dbReference type="InterPro" id="IPR013094">
    <property type="entry name" value="AB_hydrolase_3"/>
</dbReference>
<dbReference type="InterPro" id="IPR029058">
    <property type="entry name" value="AB_hydrolase_fold"/>
</dbReference>
<dbReference type="Proteomes" id="UP000606193">
    <property type="component" value="Unassembled WGS sequence"/>
</dbReference>
<dbReference type="PANTHER" id="PTHR48081:SF8">
    <property type="entry name" value="ALPHA_BETA HYDROLASE FOLD-3 DOMAIN-CONTAINING PROTEIN-RELATED"/>
    <property type="match status" value="1"/>
</dbReference>
<dbReference type="PANTHER" id="PTHR48081">
    <property type="entry name" value="AB HYDROLASE SUPERFAMILY PROTEIN C4A8.06C"/>
    <property type="match status" value="1"/>
</dbReference>
<reference evidence="5 6" key="1">
    <citation type="submission" date="2020-08" db="EMBL/GenBank/DDBJ databases">
        <title>Genome public.</title>
        <authorList>
            <person name="Liu C."/>
            <person name="Sun Q."/>
        </authorList>
    </citation>
    <scope>NUCLEOTIDE SEQUENCE [LARGE SCALE GENOMIC DNA]</scope>
    <source>
        <strain evidence="5 6">NSJ-37</strain>
    </source>
</reference>
<name>A0ABR7N219_9FIRM</name>
<dbReference type="GO" id="GO:0016787">
    <property type="term" value="F:hydrolase activity"/>
    <property type="evidence" value="ECO:0007669"/>
    <property type="project" value="UniProtKB-KW"/>
</dbReference>